<reference evidence="1" key="1">
    <citation type="submission" date="2022-04" db="EMBL/GenBank/DDBJ databases">
        <title>Genome of the entomopathogenic fungus Entomophthora muscae.</title>
        <authorList>
            <person name="Elya C."/>
            <person name="Lovett B.R."/>
            <person name="Lee E."/>
            <person name="Macias A.M."/>
            <person name="Hajek A.E."/>
            <person name="De Bivort B.L."/>
            <person name="Kasson M.T."/>
            <person name="De Fine Licht H.H."/>
            <person name="Stajich J.E."/>
        </authorList>
    </citation>
    <scope>NUCLEOTIDE SEQUENCE</scope>
    <source>
        <strain evidence="1">Berkeley</strain>
    </source>
</reference>
<keyword evidence="1" id="KW-0378">Hydrolase</keyword>
<name>A0ACC2UP63_9FUNG</name>
<comment type="caution">
    <text evidence="1">The sequence shown here is derived from an EMBL/GenBank/DDBJ whole genome shotgun (WGS) entry which is preliminary data.</text>
</comment>
<organism evidence="1 2">
    <name type="scientific">Entomophthora muscae</name>
    <dbReference type="NCBI Taxonomy" id="34485"/>
    <lineage>
        <taxon>Eukaryota</taxon>
        <taxon>Fungi</taxon>
        <taxon>Fungi incertae sedis</taxon>
        <taxon>Zoopagomycota</taxon>
        <taxon>Entomophthoromycotina</taxon>
        <taxon>Entomophthoromycetes</taxon>
        <taxon>Entomophthorales</taxon>
        <taxon>Entomophthoraceae</taxon>
        <taxon>Entomophthora</taxon>
    </lineage>
</organism>
<keyword evidence="1" id="KW-0547">Nucleotide-binding</keyword>
<proteinExistence type="predicted"/>
<accession>A0ACC2UP63</accession>
<protein>
    <submittedName>
        <fullName evidence="1">ATP-dependent DNA helicase sgs1</fullName>
        <ecNumber evidence="1">3.6.4.12</ecNumber>
    </submittedName>
</protein>
<sequence length="1090" mass="120299">MDQPTGNLPQNNLKERLKLFSKQKSGKEGPSFKLGGAGPKPSPVAAPLPKAPIATGFRPTDTTQSNIRSAGNSAKVNGFGFGFNKKSAPTLSSSNASQRTLSTANSSYPVVNSKAPPMATNIPKPPSHAFEDLSDFDDSDDFDETITQLSRCNSITPNNVNQSTVIPAAAPSQASSDSNQLKISRDRLMTERMRLSDTICSFLYEGVLASVDLPTLLDQRKEVCQKIKEMDDKISKLGSATAASSVSNFSTILQPQPPKSDFNNANNNTLNSFASATPENGRFNLSSLSLSSSMSQSGTGQPGGVVAAPRMTPNPPVARRESPGPDDTVYPWSQDVTKALREVFGLQKFRQNQLMAINSTLAGKNVFVLMPTGGGKSLCYQLPAIISSGTTRGVTIVVSPLLSLMMDQVEKLISIKVPTITINGESAPEQRKFFCEQLKMPTPMVKLAYLTPELLMKSDMAKDLIRQLYERKQLARFVIDEAHCVSQWGHDFRKDYTQLGILKKQYPDIPFIALTATANAKVKMDVIHNLHIQNCKVISQSFNRQNLYYEVRKKSNKSLIEDIYGFIASRHSNDTGIIYASSRKNCEDTAHKLQAKYNLRAAYYHAGLAKEDRLRVQREFLKGSLRLIVATIAFGMGIDKSNVRFVIHQALPGSLEGYYQETGRAGRDGEPATCVLFYNYSDKAFHDFMIDRSEGSYESKDRLRVNLQKVIQYCENKVDCRRQQVLAYFDEKFDSSQCRGTCDNCYESRSTTYELRDVTHLAQAAVRVVQALQHMKVTILQCMDILRGGKTQKNERIGAASLPDFGSGKALGRTAIERLYHQLISIGALREKAEHSAAGYAFSYVMTTKKSSELLNGTLKVTMNFEVKSTGAITKHLTRSTRKASAELPAAPRKRRVAQLVESESPPMDDGASIEIFDDGSGDSNPELAEIMAHTREICYAQLTSLREEIVKSKQIRQDQVFTNTALVKMINKLPTTMEALEQVCGPLSSSSKRYAQQFLEILVATKHKSNELVGLDLSANEVPMQVTAETSRHFARRTSSDLGRFICSQNAPNVFHSVAAPKSAEIIDVEAASENILDLEGFVFSEDDE</sequence>
<dbReference type="Proteomes" id="UP001165960">
    <property type="component" value="Unassembled WGS sequence"/>
</dbReference>
<dbReference type="EC" id="3.6.4.12" evidence="1"/>
<keyword evidence="2" id="KW-1185">Reference proteome</keyword>
<keyword evidence="1" id="KW-0347">Helicase</keyword>
<evidence type="ECO:0000313" key="2">
    <source>
        <dbReference type="Proteomes" id="UP001165960"/>
    </source>
</evidence>
<evidence type="ECO:0000313" key="1">
    <source>
        <dbReference type="EMBL" id="KAJ9088685.1"/>
    </source>
</evidence>
<gene>
    <name evidence="1" type="primary">SGS1</name>
    <name evidence="1" type="ORF">DSO57_1039591</name>
</gene>
<dbReference type="EMBL" id="QTSX02000098">
    <property type="protein sequence ID" value="KAJ9088685.1"/>
    <property type="molecule type" value="Genomic_DNA"/>
</dbReference>
<keyword evidence="1" id="KW-0067">ATP-binding</keyword>